<proteinExistence type="predicted"/>
<evidence type="ECO:0000313" key="2">
    <source>
        <dbReference type="EMBL" id="WWS83230.1"/>
    </source>
</evidence>
<dbReference type="RefSeq" id="WP_025104648.1">
    <property type="nucleotide sequence ID" value="NZ_CP064873.1"/>
</dbReference>
<feature type="transmembrane region" description="Helical" evidence="1">
    <location>
        <begin position="86"/>
        <end position="108"/>
    </location>
</feature>
<feature type="transmembrane region" description="Helical" evidence="1">
    <location>
        <begin position="20"/>
        <end position="43"/>
    </location>
</feature>
<keyword evidence="1" id="KW-0812">Transmembrane</keyword>
<feature type="transmembrane region" description="Helical" evidence="1">
    <location>
        <begin position="120"/>
        <end position="143"/>
    </location>
</feature>
<feature type="transmembrane region" description="Helical" evidence="1">
    <location>
        <begin position="49"/>
        <end position="74"/>
    </location>
</feature>
<organism evidence="2 3">
    <name type="scientific">Microbacterium paraoxydans</name>
    <dbReference type="NCBI Taxonomy" id="199592"/>
    <lineage>
        <taxon>Bacteria</taxon>
        <taxon>Bacillati</taxon>
        <taxon>Actinomycetota</taxon>
        <taxon>Actinomycetes</taxon>
        <taxon>Micrococcales</taxon>
        <taxon>Microbacteriaceae</taxon>
        <taxon>Microbacterium</taxon>
    </lineage>
</organism>
<dbReference type="Proteomes" id="UP001377573">
    <property type="component" value="Chromosome"/>
</dbReference>
<gene>
    <name evidence="2" type="ORF">V8Z62_07790</name>
</gene>
<protein>
    <submittedName>
        <fullName evidence="2">Uncharacterized protein</fullName>
    </submittedName>
</protein>
<sequence>MDRDAKQSTATSSTSRRPRVAGVFAVVLGALSAIVAIPALVAVSTDPEFLFGGLVALVVAAVSFLFAGFAFRFVREPSTMRTAMTPLLWLVAAALFVGVLGSMGAFVYGQVVQNPQSAAVGLLLLPLAGGVMVTGAVLVGAVVRARQAAAAGR</sequence>
<evidence type="ECO:0000313" key="3">
    <source>
        <dbReference type="Proteomes" id="UP001377573"/>
    </source>
</evidence>
<evidence type="ECO:0000256" key="1">
    <source>
        <dbReference type="SAM" id="Phobius"/>
    </source>
</evidence>
<keyword evidence="1" id="KW-1133">Transmembrane helix</keyword>
<reference evidence="2 3" key="1">
    <citation type="submission" date="2024-02" db="EMBL/GenBank/DDBJ databases">
        <authorList>
            <person name="Alasadi S."/>
            <person name="Hussein S.A."/>
        </authorList>
    </citation>
    <scope>NUCLEOTIDE SEQUENCE [LARGE SCALE GENOMIC DNA]</scope>
    <source>
        <strain evidence="2 3">GJ_SRA_44_2022</strain>
    </source>
</reference>
<accession>A0ABZ2HMM6</accession>
<name>A0ABZ2HMM6_9MICO</name>
<keyword evidence="1" id="KW-0472">Membrane</keyword>
<keyword evidence="3" id="KW-1185">Reference proteome</keyword>
<dbReference type="EMBL" id="CP146240">
    <property type="protein sequence ID" value="WWS83230.1"/>
    <property type="molecule type" value="Genomic_DNA"/>
</dbReference>